<dbReference type="RefSeq" id="WP_141383126.1">
    <property type="nucleotide sequence ID" value="NZ_JALJZS010000006.1"/>
</dbReference>
<dbReference type="OrthoDB" id="9764804at2"/>
<gene>
    <name evidence="4" type="ORF">NWI01_13170</name>
</gene>
<dbReference type="Pfam" id="PF15902">
    <property type="entry name" value="Sortilin-Vps10"/>
    <property type="match status" value="1"/>
</dbReference>
<dbReference type="Gene3D" id="2.130.10.10">
    <property type="entry name" value="YVTN repeat-like/Quinoprotein amine dehydrogenase"/>
    <property type="match status" value="1"/>
</dbReference>
<dbReference type="PANTHER" id="PTHR43739:SF5">
    <property type="entry name" value="EXO-ALPHA-SIALIDASE"/>
    <property type="match status" value="1"/>
</dbReference>
<dbReference type="CDD" id="cd15482">
    <property type="entry name" value="Sialidase_non-viral"/>
    <property type="match status" value="1"/>
</dbReference>
<dbReference type="GO" id="GO:0010411">
    <property type="term" value="P:xyloglucan metabolic process"/>
    <property type="evidence" value="ECO:0007669"/>
    <property type="project" value="TreeGrafter"/>
</dbReference>
<evidence type="ECO:0000259" key="2">
    <source>
        <dbReference type="Pfam" id="PF15902"/>
    </source>
</evidence>
<dbReference type="InterPro" id="IPR036278">
    <property type="entry name" value="Sialidase_sf"/>
</dbReference>
<evidence type="ECO:0000313" key="4">
    <source>
        <dbReference type="EMBL" id="GEC15425.1"/>
    </source>
</evidence>
<protein>
    <submittedName>
        <fullName evidence="4">Uncharacterized protein</fullName>
    </submittedName>
</protein>
<name>A0A4Y3W9Z6_NITWI</name>
<evidence type="ECO:0000313" key="5">
    <source>
        <dbReference type="Proteomes" id="UP000318825"/>
    </source>
</evidence>
<dbReference type="SUPFAM" id="SSF50939">
    <property type="entry name" value="Sialidases"/>
    <property type="match status" value="1"/>
</dbReference>
<reference evidence="4 5" key="1">
    <citation type="submission" date="2019-06" db="EMBL/GenBank/DDBJ databases">
        <title>Whole genome shotgun sequence of Nitrobacter winogradskyi NBRC 14297.</title>
        <authorList>
            <person name="Hosoyama A."/>
            <person name="Uohara A."/>
            <person name="Ohji S."/>
            <person name="Ichikawa N."/>
        </authorList>
    </citation>
    <scope>NUCLEOTIDE SEQUENCE [LARGE SCALE GENOMIC DNA]</scope>
    <source>
        <strain evidence="4 5">NBRC 14297</strain>
    </source>
</reference>
<dbReference type="Proteomes" id="UP000318825">
    <property type="component" value="Unassembled WGS sequence"/>
</dbReference>
<feature type="domain" description="DUF6242" evidence="3">
    <location>
        <begin position="226"/>
        <end position="287"/>
    </location>
</feature>
<feature type="domain" description="Sortilin N-terminal" evidence="2">
    <location>
        <begin position="58"/>
        <end position="166"/>
    </location>
</feature>
<evidence type="ECO:0000256" key="1">
    <source>
        <dbReference type="ARBA" id="ARBA00022737"/>
    </source>
</evidence>
<evidence type="ECO:0000259" key="3">
    <source>
        <dbReference type="Pfam" id="PF25852"/>
    </source>
</evidence>
<dbReference type="PANTHER" id="PTHR43739">
    <property type="entry name" value="XYLOGLUCANASE (EUROFUNG)"/>
    <property type="match status" value="1"/>
</dbReference>
<proteinExistence type="predicted"/>
<dbReference type="InterPro" id="IPR052025">
    <property type="entry name" value="Xyloglucanase_GH74"/>
</dbReference>
<accession>A0A4Y3W9Z6</accession>
<dbReference type="InterPro" id="IPR058667">
    <property type="entry name" value="DUF6242_C"/>
</dbReference>
<dbReference type="InterPro" id="IPR031778">
    <property type="entry name" value="Sortilin_N"/>
</dbReference>
<dbReference type="InterPro" id="IPR015943">
    <property type="entry name" value="WD40/YVTN_repeat-like_dom_sf"/>
</dbReference>
<sequence length="290" mass="30897">MSRLDRFARGFGAATVLIALLFGIGAAPAAAEKSAQGRVVALAYDSHSDALLKAYPHALYRSDDGGKSWRKIAVPAVEDGEIASLADSPAIKGVMYIAGRGLGVLLTDDRGKTWVERNDGLPNRAVISIAAHTTQPETVYAVVQDSGVYRSQDGGKSWRLMDRSSQGGIHQLIHSNMAGSMQTGWLFAATPKGVRRVMDCFCLWQDAGALGSPARSVAFDPRQPAHIFVATEKGLFRSADGGENWTQMKSPNSKISALAFAPSGILYAITEDGALFQSADQGDAWNQVNA</sequence>
<dbReference type="Pfam" id="PF25852">
    <property type="entry name" value="DUF6242_C"/>
    <property type="match status" value="1"/>
</dbReference>
<dbReference type="AlphaFoldDB" id="A0A4Y3W9Z6"/>
<keyword evidence="1" id="KW-0677">Repeat</keyword>
<organism evidence="4 5">
    <name type="scientific">Nitrobacter winogradskyi</name>
    <name type="common">Nitrobacter agilis</name>
    <dbReference type="NCBI Taxonomy" id="913"/>
    <lineage>
        <taxon>Bacteria</taxon>
        <taxon>Pseudomonadati</taxon>
        <taxon>Pseudomonadota</taxon>
        <taxon>Alphaproteobacteria</taxon>
        <taxon>Hyphomicrobiales</taxon>
        <taxon>Nitrobacteraceae</taxon>
        <taxon>Nitrobacter</taxon>
    </lineage>
</organism>
<dbReference type="EMBL" id="BJNF01000029">
    <property type="protein sequence ID" value="GEC15425.1"/>
    <property type="molecule type" value="Genomic_DNA"/>
</dbReference>
<comment type="caution">
    <text evidence="4">The sequence shown here is derived from an EMBL/GenBank/DDBJ whole genome shotgun (WGS) entry which is preliminary data.</text>
</comment>